<keyword evidence="2" id="KW-1185">Reference proteome</keyword>
<dbReference type="Pfam" id="PF13715">
    <property type="entry name" value="CarbopepD_reg_2"/>
    <property type="match status" value="1"/>
</dbReference>
<sequence length="854" mass="95858">MGLLGLIGLSLTLGAQSSIKIRGVVHSGKEPLPRVSITLLSVTDSTILSYAHTDAGGQFELTASGQLTQAIVSARCLGYKTYTQRLTLPTAHELDIDLKEDTYLLKEVSVQAPRVWGNQDTINYNVARLAKATDRSIGDVIRRIPGMRMEGGLLKYQGKPLKQINIEGIDLTQGGYELITSNIDASDISTIQVLDNYQGIKALVGKRSSDDVILNLKLSPKKRGIWGVSLDLGLGYGDGLETNSRIRSNYLARRAQFLGVAYVDNSGRQYYESSFGVQRGGSREEHIFARIDKPATPNLPPSYYTDNVSLMASGNSAFVLSDSSQLKLQGSYRYDKIRSEGSSQARYGRSSSPLLLDERIEHLLRQGSASTSLSYEKNLQGYYLKDQLRASASQSRASGTIALNGLATPQRQGLDALHLNNQMHFINGRTRLPIELILTQRLTTSDEDFETANNQQLQQVLPTLHSMIGQRGWFTSLYTDNRLRILNLPLVRYWTYSPQVFASYQWQSLSSSLLERTGSSYDRILRVGVEQTLSYLRQKYSIDLALPVIYQLRRTSSDRLAGLLIEPHLKVKLSLGQHWGLQLAGSYAHTEPRIRDWYPDPVLESYRSLTVGTPRLFREQTATIEGRVDYRDIFSFLSSSLRARQSMHYKPFIQMLLLGEDGGRYELLAHKHHTQTFSGVWSLSKGFTWAGLGIDLDLGYTHHLGQVAYQGTITPYKVHTQSVRLALKANPIKEILLDYNVYYGRNYTSRFASRTEIDNLLSETAQIGVAFGKNIFWDIILEHNHVSSSSEKTDVLLLDSQLKWSGSRVEVGCELNNLLGMQAYHSIQRLSYATIQHSYRLRPRAVLVKVSFKL</sequence>
<dbReference type="InterPro" id="IPR008969">
    <property type="entry name" value="CarboxyPept-like_regulatory"/>
</dbReference>
<gene>
    <name evidence="1" type="ORF">HMPREF3185_01302</name>
</gene>
<evidence type="ECO:0000313" key="2">
    <source>
        <dbReference type="Proteomes" id="UP000070224"/>
    </source>
</evidence>
<accession>A0A134B6T5</accession>
<proteinExistence type="predicted"/>
<dbReference type="SUPFAM" id="SSF49464">
    <property type="entry name" value="Carboxypeptidase regulatory domain-like"/>
    <property type="match status" value="1"/>
</dbReference>
<protein>
    <recommendedName>
        <fullName evidence="3">TonB-dependent receptor</fullName>
    </recommendedName>
</protein>
<organism evidence="1 2">
    <name type="scientific">Porphyromonas somerae</name>
    <dbReference type="NCBI Taxonomy" id="322095"/>
    <lineage>
        <taxon>Bacteria</taxon>
        <taxon>Pseudomonadati</taxon>
        <taxon>Bacteroidota</taxon>
        <taxon>Bacteroidia</taxon>
        <taxon>Bacteroidales</taxon>
        <taxon>Porphyromonadaceae</taxon>
        <taxon>Porphyromonas</taxon>
    </lineage>
</organism>
<dbReference type="AlphaFoldDB" id="A0A134B6T5"/>
<dbReference type="STRING" id="322095.HMPREF3185_01302"/>
<evidence type="ECO:0008006" key="3">
    <source>
        <dbReference type="Google" id="ProtNLM"/>
    </source>
</evidence>
<dbReference type="SUPFAM" id="SSF56935">
    <property type="entry name" value="Porins"/>
    <property type="match status" value="1"/>
</dbReference>
<evidence type="ECO:0000313" key="1">
    <source>
        <dbReference type="EMBL" id="KXB75657.1"/>
    </source>
</evidence>
<dbReference type="Proteomes" id="UP000070224">
    <property type="component" value="Unassembled WGS sequence"/>
</dbReference>
<reference evidence="2" key="1">
    <citation type="submission" date="2016-01" db="EMBL/GenBank/DDBJ databases">
        <authorList>
            <person name="Mitreva M."/>
            <person name="Pepin K.H."/>
            <person name="Mihindukulasuriya K.A."/>
            <person name="Fulton R."/>
            <person name="Fronick C."/>
            <person name="O'Laughlin M."/>
            <person name="Miner T."/>
            <person name="Herter B."/>
            <person name="Rosa B.A."/>
            <person name="Cordes M."/>
            <person name="Tomlinson C."/>
            <person name="Wollam A."/>
            <person name="Palsikar V.B."/>
            <person name="Mardis E.R."/>
            <person name="Wilson R.K."/>
        </authorList>
    </citation>
    <scope>NUCLEOTIDE SEQUENCE [LARGE SCALE GENOMIC DNA]</scope>
    <source>
        <strain evidence="2">KA00683</strain>
    </source>
</reference>
<comment type="caution">
    <text evidence="1">The sequence shown here is derived from an EMBL/GenBank/DDBJ whole genome shotgun (WGS) entry which is preliminary data.</text>
</comment>
<dbReference type="EMBL" id="LSDK01000086">
    <property type="protein sequence ID" value="KXB75657.1"/>
    <property type="molecule type" value="Genomic_DNA"/>
</dbReference>
<name>A0A134B6T5_9PORP</name>
<dbReference type="PATRIC" id="fig|322095.3.peg.1287"/>